<dbReference type="InterPro" id="IPR050855">
    <property type="entry name" value="NDM-1-like"/>
</dbReference>
<feature type="domain" description="Metallo-beta-lactamase" evidence="1">
    <location>
        <begin position="26"/>
        <end position="248"/>
    </location>
</feature>
<dbReference type="Pfam" id="PF00753">
    <property type="entry name" value="Lactamase_B"/>
    <property type="match status" value="1"/>
</dbReference>
<dbReference type="InterPro" id="IPR001279">
    <property type="entry name" value="Metallo-B-lactamas"/>
</dbReference>
<evidence type="ECO:0000313" key="2">
    <source>
        <dbReference type="EMBL" id="GGZ27648.1"/>
    </source>
</evidence>
<sequence>MNVSWEDHGWERLADTVGRRRLPGWDATCGLIVGSEGALLYDTGSTLREGAELRVQAEALLRGRRVTHIALGHPHFDHVMGTAAFAGARVYGAMGVDALLRRERDALRLDAVRHGVAADEAAEAADALVVPEHLVSGELTVDLGGGCRVLLANAGPGHTGHDLAAFVPGRPEAAGAPGVSGAPGMPGVSKAPGAPRVPGAPGVVFCGDLVEESGEPQAGPDAAGSRWPAALDRLLALGGEDAVYVPGHGAVVGAAFVRAQRDALAERFAVS</sequence>
<keyword evidence="3" id="KW-1185">Reference proteome</keyword>
<dbReference type="RefSeq" id="WP_190122715.1">
    <property type="nucleotide sequence ID" value="NZ_BMWG01000004.1"/>
</dbReference>
<dbReference type="PANTHER" id="PTHR42951:SF4">
    <property type="entry name" value="ACYL-COENZYME A THIOESTERASE MBLAC2"/>
    <property type="match status" value="1"/>
</dbReference>
<comment type="caution">
    <text evidence="2">The sequence shown here is derived from an EMBL/GenBank/DDBJ whole genome shotgun (WGS) entry which is preliminary data.</text>
</comment>
<gene>
    <name evidence="2" type="ORF">GCM10010387_21340</name>
</gene>
<evidence type="ECO:0000259" key="1">
    <source>
        <dbReference type="SMART" id="SM00849"/>
    </source>
</evidence>
<evidence type="ECO:0000313" key="3">
    <source>
        <dbReference type="Proteomes" id="UP000630936"/>
    </source>
</evidence>
<dbReference type="AlphaFoldDB" id="A0A918PZZ5"/>
<dbReference type="SMART" id="SM00849">
    <property type="entry name" value="Lactamase_B"/>
    <property type="match status" value="1"/>
</dbReference>
<organism evidence="2 3">
    <name type="scientific">Streptomyces inusitatus</name>
    <dbReference type="NCBI Taxonomy" id="68221"/>
    <lineage>
        <taxon>Bacteria</taxon>
        <taxon>Bacillati</taxon>
        <taxon>Actinomycetota</taxon>
        <taxon>Actinomycetes</taxon>
        <taxon>Kitasatosporales</taxon>
        <taxon>Streptomycetaceae</taxon>
        <taxon>Streptomyces</taxon>
    </lineage>
</organism>
<proteinExistence type="predicted"/>
<dbReference type="InterPro" id="IPR036866">
    <property type="entry name" value="RibonucZ/Hydroxyglut_hydro"/>
</dbReference>
<keyword evidence="2" id="KW-0378">Hydrolase</keyword>
<dbReference type="GO" id="GO:0016787">
    <property type="term" value="F:hydrolase activity"/>
    <property type="evidence" value="ECO:0007669"/>
    <property type="project" value="UniProtKB-KW"/>
</dbReference>
<dbReference type="SUPFAM" id="SSF56281">
    <property type="entry name" value="Metallo-hydrolase/oxidoreductase"/>
    <property type="match status" value="1"/>
</dbReference>
<dbReference type="Gene3D" id="3.60.15.10">
    <property type="entry name" value="Ribonuclease Z/Hydroxyacylglutathione hydrolase-like"/>
    <property type="match status" value="1"/>
</dbReference>
<name>A0A918PZZ5_9ACTN</name>
<dbReference type="EMBL" id="BMWG01000004">
    <property type="protein sequence ID" value="GGZ27648.1"/>
    <property type="molecule type" value="Genomic_DNA"/>
</dbReference>
<reference evidence="2" key="2">
    <citation type="submission" date="2020-09" db="EMBL/GenBank/DDBJ databases">
        <authorList>
            <person name="Sun Q."/>
            <person name="Ohkuma M."/>
        </authorList>
    </citation>
    <scope>NUCLEOTIDE SEQUENCE</scope>
    <source>
        <strain evidence="2">JCM 4988</strain>
    </source>
</reference>
<accession>A0A918PZZ5</accession>
<reference evidence="2" key="1">
    <citation type="journal article" date="2014" name="Int. J. Syst. Evol. Microbiol.">
        <title>Complete genome sequence of Corynebacterium casei LMG S-19264T (=DSM 44701T), isolated from a smear-ripened cheese.</title>
        <authorList>
            <consortium name="US DOE Joint Genome Institute (JGI-PGF)"/>
            <person name="Walter F."/>
            <person name="Albersmeier A."/>
            <person name="Kalinowski J."/>
            <person name="Ruckert C."/>
        </authorList>
    </citation>
    <scope>NUCLEOTIDE SEQUENCE</scope>
    <source>
        <strain evidence="2">JCM 4988</strain>
    </source>
</reference>
<protein>
    <submittedName>
        <fullName evidence="2">MBL fold hydrolase</fullName>
    </submittedName>
</protein>
<dbReference type="PANTHER" id="PTHR42951">
    <property type="entry name" value="METALLO-BETA-LACTAMASE DOMAIN-CONTAINING"/>
    <property type="match status" value="1"/>
</dbReference>
<dbReference type="Proteomes" id="UP000630936">
    <property type="component" value="Unassembled WGS sequence"/>
</dbReference>